<proteinExistence type="predicted"/>
<feature type="domain" description="Replication protein A 70 kDa DNA-binding subunit B/D first OB fold" evidence="1">
    <location>
        <begin position="15"/>
        <end position="80"/>
    </location>
</feature>
<dbReference type="Pfam" id="PF02721">
    <property type="entry name" value="DUF223"/>
    <property type="match status" value="2"/>
</dbReference>
<keyword evidence="3" id="KW-1185">Reference proteome</keyword>
<evidence type="ECO:0000313" key="3">
    <source>
        <dbReference type="Proteomes" id="UP000694240"/>
    </source>
</evidence>
<organism evidence="2 3">
    <name type="scientific">Arabidopsis thaliana x Arabidopsis arenosa</name>
    <dbReference type="NCBI Taxonomy" id="1240361"/>
    <lineage>
        <taxon>Eukaryota</taxon>
        <taxon>Viridiplantae</taxon>
        <taxon>Streptophyta</taxon>
        <taxon>Embryophyta</taxon>
        <taxon>Tracheophyta</taxon>
        <taxon>Spermatophyta</taxon>
        <taxon>Magnoliopsida</taxon>
        <taxon>eudicotyledons</taxon>
        <taxon>Gunneridae</taxon>
        <taxon>Pentapetalae</taxon>
        <taxon>rosids</taxon>
        <taxon>malvids</taxon>
        <taxon>Brassicales</taxon>
        <taxon>Brassicaceae</taxon>
        <taxon>Camelineae</taxon>
        <taxon>Arabidopsis</taxon>
    </lineage>
</organism>
<dbReference type="Proteomes" id="UP000694240">
    <property type="component" value="Chromosome 8"/>
</dbReference>
<dbReference type="AlphaFoldDB" id="A0A8T2B297"/>
<feature type="domain" description="Replication protein A 70 kDa DNA-binding subunit B/D first OB fold" evidence="1">
    <location>
        <begin position="226"/>
        <end position="286"/>
    </location>
</feature>
<dbReference type="InterPro" id="IPR003871">
    <property type="entry name" value="RFA1B/D_OB_1st"/>
</dbReference>
<reference evidence="2 3" key="1">
    <citation type="submission" date="2020-12" db="EMBL/GenBank/DDBJ databases">
        <title>Concerted genomic and epigenomic changes stabilize Arabidopsis allopolyploids.</title>
        <authorList>
            <person name="Chen Z."/>
        </authorList>
    </citation>
    <scope>NUCLEOTIDE SEQUENCE [LARGE SCALE GENOMIC DNA]</scope>
    <source>
        <strain evidence="2">Allo738</strain>
        <tissue evidence="2">Leaf</tissue>
    </source>
</reference>
<name>A0A8T2B297_9BRAS</name>
<dbReference type="PANTHER" id="PTHR47165:SF4">
    <property type="entry name" value="OS03G0429900 PROTEIN"/>
    <property type="match status" value="1"/>
</dbReference>
<dbReference type="PANTHER" id="PTHR47165">
    <property type="entry name" value="OS03G0429900 PROTEIN"/>
    <property type="match status" value="1"/>
</dbReference>
<dbReference type="InterPro" id="IPR021704">
    <property type="entry name" value="DUF3287"/>
</dbReference>
<evidence type="ECO:0000259" key="1">
    <source>
        <dbReference type="Pfam" id="PF02721"/>
    </source>
</evidence>
<sequence>MSCWFDTRGAIGIRKMIIADEEGDKIEAAIPFGYYKNEIPKYIEEGCWYVISDFLVRARPESRRNTKHQYSIKFVPKTLMYEVIRHVTPQNYFVFEDVLNIRNGLACKEFPVDVFGIIIEFTQVTNQPNEFPEVEVCGNGYRSVHFKLLDPKMERITCRAIGFLADEFVKVWNAGSYGLKYKKQPVFCVLRFWKIATCEGEQILVNDYGCSRFWFDPELYGLDNKKNGMMIEAIVDKKFADYYANAIEEGQWLSIMEFAVVDNTDDIKKTSHPCKIYFLRSTCVKHVLPLPHNEVYHFASFSSIINDTIDVSILADVVGAVFDVSPLMNVANNPHDVSGFRISFKIKDKDEHTWECVAMEREALDFDRNYRLFGGGVLVAVLRWWEIDRYFDGPKNVRICTHGSISKVIPNPNIIEVAEIRAILLLSFINNNSTKMLEEGNSSENPSDSFKMIGDDLPGASDIDLAKMEGTGEPEESRPLGWGTSIQVPFVLIERLSAQDRVKAEEFINKLITRHNELEGGKIEIRKRRMDLEKRRLNIARELHRLEAHPSDWIEIGLQEYGNMPGCILSIVDLAGQGAELFRNPKPF</sequence>
<comment type="caution">
    <text evidence="2">The sequence shown here is derived from an EMBL/GenBank/DDBJ whole genome shotgun (WGS) entry which is preliminary data.</text>
</comment>
<gene>
    <name evidence="2" type="ORF">ISN45_Aa03g032810</name>
</gene>
<protein>
    <submittedName>
        <fullName evidence="2">Nucleic acid-binding OB-fold</fullName>
    </submittedName>
</protein>
<dbReference type="EMBL" id="JAEFBK010000008">
    <property type="protein sequence ID" value="KAG7579117.1"/>
    <property type="molecule type" value="Genomic_DNA"/>
</dbReference>
<dbReference type="Pfam" id="PF11690">
    <property type="entry name" value="DUF3287"/>
    <property type="match status" value="1"/>
</dbReference>
<evidence type="ECO:0000313" key="2">
    <source>
        <dbReference type="EMBL" id="KAG7579117.1"/>
    </source>
</evidence>
<dbReference type="CDD" id="cd04481">
    <property type="entry name" value="RPA1_DBD_B_like"/>
    <property type="match status" value="2"/>
</dbReference>
<accession>A0A8T2B297</accession>
<dbReference type="CDD" id="cd04480">
    <property type="entry name" value="RPA1_DBD_A_like"/>
    <property type="match status" value="2"/>
</dbReference>